<gene>
    <name evidence="1" type="ORF">A3A44_01405</name>
</gene>
<dbReference type="STRING" id="1802281.A3A44_01405"/>
<dbReference type="AlphaFoldDB" id="A0A1G2LH76"/>
<protein>
    <submittedName>
        <fullName evidence="1">Uncharacterized protein</fullName>
    </submittedName>
</protein>
<evidence type="ECO:0000313" key="1">
    <source>
        <dbReference type="EMBL" id="OHA10149.1"/>
    </source>
</evidence>
<dbReference type="InterPro" id="IPR029063">
    <property type="entry name" value="SAM-dependent_MTases_sf"/>
</dbReference>
<sequence length="279" mass="31865">MESQNPFALLPLVRHVRELGRITGRSKRVGWMFDDPAFFFYGVIKWFKPALVIQTGHLWGKSALVALDALNDGFLSPGMRIEEGREEADRAVEEFVEKNSPGFGESKVISIDPFSKNIPNQQGGIDYLENLYGAGRFEFYRMRSIDFFEQHGPRLKRAYGGKRILGVVDGDHSWQGAVWDMEYLADLGCQMIMVDDTIWLPHLGRAVREFAACHRDYELLNLTLYTGTAIFWKRNFRTGPPKTEVHGVSSHEVLYAIGGMALWKFARMVRKTIRSIIGR</sequence>
<comment type="caution">
    <text evidence="1">The sequence shown here is derived from an EMBL/GenBank/DDBJ whole genome shotgun (WGS) entry which is preliminary data.</text>
</comment>
<proteinExistence type="predicted"/>
<reference evidence="1 2" key="1">
    <citation type="journal article" date="2016" name="Nat. Commun.">
        <title>Thousands of microbial genomes shed light on interconnected biogeochemical processes in an aquifer system.</title>
        <authorList>
            <person name="Anantharaman K."/>
            <person name="Brown C.T."/>
            <person name="Hug L.A."/>
            <person name="Sharon I."/>
            <person name="Castelle C.J."/>
            <person name="Probst A.J."/>
            <person name="Thomas B.C."/>
            <person name="Singh A."/>
            <person name="Wilkins M.J."/>
            <person name="Karaoz U."/>
            <person name="Brodie E.L."/>
            <person name="Williams K.H."/>
            <person name="Hubbard S.S."/>
            <person name="Banfield J.F."/>
        </authorList>
    </citation>
    <scope>NUCLEOTIDE SEQUENCE [LARGE SCALE GENOMIC DNA]</scope>
</reference>
<organism evidence="1 2">
    <name type="scientific">Candidatus Sungbacteria bacterium RIFCSPLOWO2_01_FULL_60_25</name>
    <dbReference type="NCBI Taxonomy" id="1802281"/>
    <lineage>
        <taxon>Bacteria</taxon>
        <taxon>Candidatus Sungiibacteriota</taxon>
    </lineage>
</organism>
<dbReference type="Gene3D" id="3.40.50.150">
    <property type="entry name" value="Vaccinia Virus protein VP39"/>
    <property type="match status" value="1"/>
</dbReference>
<evidence type="ECO:0000313" key="2">
    <source>
        <dbReference type="Proteomes" id="UP000178977"/>
    </source>
</evidence>
<dbReference type="Proteomes" id="UP000178977">
    <property type="component" value="Unassembled WGS sequence"/>
</dbReference>
<name>A0A1G2LH76_9BACT</name>
<dbReference type="EMBL" id="MHQT01000003">
    <property type="protein sequence ID" value="OHA10149.1"/>
    <property type="molecule type" value="Genomic_DNA"/>
</dbReference>
<accession>A0A1G2LH76</accession>